<dbReference type="PROSITE" id="PS50975">
    <property type="entry name" value="ATP_GRASP"/>
    <property type="match status" value="1"/>
</dbReference>
<dbReference type="Gene3D" id="3.30.470.20">
    <property type="entry name" value="ATP-grasp fold, B domain"/>
    <property type="match status" value="1"/>
</dbReference>
<organism evidence="3 4">
    <name type="scientific">Paenibacillus aceris</name>
    <dbReference type="NCBI Taxonomy" id="869555"/>
    <lineage>
        <taxon>Bacteria</taxon>
        <taxon>Bacillati</taxon>
        <taxon>Bacillota</taxon>
        <taxon>Bacilli</taxon>
        <taxon>Bacillales</taxon>
        <taxon>Paenibacillaceae</taxon>
        <taxon>Paenibacillus</taxon>
    </lineage>
</organism>
<dbReference type="InterPro" id="IPR011761">
    <property type="entry name" value="ATP-grasp"/>
</dbReference>
<evidence type="ECO:0000313" key="3">
    <source>
        <dbReference type="EMBL" id="MBP1962660.1"/>
    </source>
</evidence>
<gene>
    <name evidence="3" type="ORF">J2Z65_001859</name>
</gene>
<proteinExistence type="predicted"/>
<sequence length="267" mass="30997">MRKILKKRSNIRYSRYVTSKIGKTRAIEARAALQEYVPTTKWMTAESLKQMLNQHKMVYIKPNVGMFGNGVIRVEMSEGEGEATPYSYQLGVNLKRFKTFDDMYASIREKTGKRSYLVQKGIHLLKYKGNRFDLRIMVQQTPLREWETTGMIGRVAHPSKIVTNFHNGGTLKRVDTLLHSYLPAGEREEYLKKLRILGTRVAKAIHAKYRGVKEIGVDVALDNELHPWILEVNTSPDPYIFRRLGEKHTFAKMQRYARAYNRPVMKS</sequence>
<dbReference type="RefSeq" id="WP_167062552.1">
    <property type="nucleotide sequence ID" value="NZ_JAAOZR010000024.1"/>
</dbReference>
<accession>A0ABS4HVW4</accession>
<comment type="caution">
    <text evidence="3">The sequence shown here is derived from an EMBL/GenBank/DDBJ whole genome shotgun (WGS) entry which is preliminary data.</text>
</comment>
<dbReference type="InterPro" id="IPR026838">
    <property type="entry name" value="YheC/D"/>
</dbReference>
<reference evidence="3 4" key="1">
    <citation type="submission" date="2021-03" db="EMBL/GenBank/DDBJ databases">
        <title>Genomic Encyclopedia of Type Strains, Phase IV (KMG-IV): sequencing the most valuable type-strain genomes for metagenomic binning, comparative biology and taxonomic classification.</title>
        <authorList>
            <person name="Goeker M."/>
        </authorList>
    </citation>
    <scope>NUCLEOTIDE SEQUENCE [LARGE SCALE GENOMIC DNA]</scope>
    <source>
        <strain evidence="3 4">DSM 24950</strain>
    </source>
</reference>
<protein>
    <submittedName>
        <fullName evidence="3">Glutathione synthase/RimK-type ligase-like ATP-grasp enzyme</fullName>
    </submittedName>
</protein>
<name>A0ABS4HVW4_9BACL</name>
<dbReference type="SUPFAM" id="SSF56059">
    <property type="entry name" value="Glutathione synthetase ATP-binding domain-like"/>
    <property type="match status" value="1"/>
</dbReference>
<keyword evidence="4" id="KW-1185">Reference proteome</keyword>
<evidence type="ECO:0000259" key="2">
    <source>
        <dbReference type="PROSITE" id="PS50975"/>
    </source>
</evidence>
<evidence type="ECO:0000256" key="1">
    <source>
        <dbReference type="PROSITE-ProRule" id="PRU00409"/>
    </source>
</evidence>
<evidence type="ECO:0000313" key="4">
    <source>
        <dbReference type="Proteomes" id="UP001519344"/>
    </source>
</evidence>
<dbReference type="EMBL" id="JAGGKV010000003">
    <property type="protein sequence ID" value="MBP1962660.1"/>
    <property type="molecule type" value="Genomic_DNA"/>
</dbReference>
<feature type="domain" description="ATP-grasp" evidence="2">
    <location>
        <begin position="29"/>
        <end position="261"/>
    </location>
</feature>
<keyword evidence="1" id="KW-0547">Nucleotide-binding</keyword>
<dbReference type="Pfam" id="PF14398">
    <property type="entry name" value="ATPgrasp_YheCD"/>
    <property type="match status" value="1"/>
</dbReference>
<dbReference type="Proteomes" id="UP001519344">
    <property type="component" value="Unassembled WGS sequence"/>
</dbReference>
<keyword evidence="1" id="KW-0067">ATP-binding</keyword>